<feature type="region of interest" description="Disordered" evidence="3">
    <location>
        <begin position="399"/>
        <end position="435"/>
    </location>
</feature>
<evidence type="ECO:0000256" key="2">
    <source>
        <dbReference type="ARBA" id="ARBA00023242"/>
    </source>
</evidence>
<dbReference type="Gene3D" id="1.10.246.20">
    <property type="entry name" value="Coactivator CBP, KIX domain"/>
    <property type="match status" value="1"/>
</dbReference>
<dbReference type="SUPFAM" id="SSF47040">
    <property type="entry name" value="Kix domain of CBP (creb binding protein)"/>
    <property type="match status" value="1"/>
</dbReference>
<dbReference type="Proteomes" id="UP000324897">
    <property type="component" value="Unassembled WGS sequence"/>
</dbReference>
<dbReference type="Pfam" id="PF16987">
    <property type="entry name" value="KIX_2"/>
    <property type="match status" value="1"/>
</dbReference>
<evidence type="ECO:0000256" key="3">
    <source>
        <dbReference type="SAM" id="MobiDB-lite"/>
    </source>
</evidence>
<comment type="subcellular location">
    <subcellularLocation>
        <location evidence="1">Nucleus</location>
    </subcellularLocation>
</comment>
<feature type="region of interest" description="Disordered" evidence="3">
    <location>
        <begin position="534"/>
        <end position="557"/>
    </location>
</feature>
<feature type="region of interest" description="Disordered" evidence="3">
    <location>
        <begin position="740"/>
        <end position="778"/>
    </location>
</feature>
<dbReference type="InterPro" id="IPR036546">
    <property type="entry name" value="MED15_KIX"/>
</dbReference>
<feature type="compositionally biased region" description="Low complexity" evidence="3">
    <location>
        <begin position="399"/>
        <end position="413"/>
    </location>
</feature>
<feature type="compositionally biased region" description="Low complexity" evidence="3">
    <location>
        <begin position="420"/>
        <end position="435"/>
    </location>
</feature>
<feature type="compositionally biased region" description="Low complexity" evidence="3">
    <location>
        <begin position="203"/>
        <end position="220"/>
    </location>
</feature>
<proteinExistence type="predicted"/>
<feature type="compositionally biased region" description="Low complexity" evidence="3">
    <location>
        <begin position="241"/>
        <end position="292"/>
    </location>
</feature>
<dbReference type="PANTHER" id="PTHR33137:SF4">
    <property type="entry name" value="MEDIATOR OF RNA POLYMERASE II TRANSCRIPTION SUBUNIT 15A-RELATED"/>
    <property type="match status" value="1"/>
</dbReference>
<dbReference type="GO" id="GO:0003713">
    <property type="term" value="F:transcription coactivator activity"/>
    <property type="evidence" value="ECO:0007669"/>
    <property type="project" value="InterPro"/>
</dbReference>
<dbReference type="EMBL" id="RWGY01000051">
    <property type="protein sequence ID" value="TVU04462.1"/>
    <property type="molecule type" value="Genomic_DNA"/>
</dbReference>
<feature type="compositionally biased region" description="Polar residues" evidence="3">
    <location>
        <begin position="767"/>
        <end position="778"/>
    </location>
</feature>
<feature type="compositionally biased region" description="Low complexity" evidence="3">
    <location>
        <begin position="116"/>
        <end position="125"/>
    </location>
</feature>
<evidence type="ECO:0000313" key="6">
    <source>
        <dbReference type="Proteomes" id="UP000324897"/>
    </source>
</evidence>
<feature type="compositionally biased region" description="Polar residues" evidence="3">
    <location>
        <begin position="934"/>
        <end position="946"/>
    </location>
</feature>
<feature type="region of interest" description="Disordered" evidence="3">
    <location>
        <begin position="906"/>
        <end position="925"/>
    </location>
</feature>
<feature type="compositionally biased region" description="Low complexity" evidence="3">
    <location>
        <begin position="661"/>
        <end position="688"/>
    </location>
</feature>
<accession>A0A5J9SZM0</accession>
<feature type="region of interest" description="Disordered" evidence="3">
    <location>
        <begin position="1"/>
        <end position="32"/>
    </location>
</feature>
<keyword evidence="6" id="KW-1185">Reference proteome</keyword>
<feature type="region of interest" description="Disordered" evidence="3">
    <location>
        <begin position="241"/>
        <end position="297"/>
    </location>
</feature>
<evidence type="ECO:0000256" key="1">
    <source>
        <dbReference type="ARBA" id="ARBA00004123"/>
    </source>
</evidence>
<feature type="region of interest" description="Disordered" evidence="3">
    <location>
        <begin position="453"/>
        <end position="519"/>
    </location>
</feature>
<sequence length="1317" mass="144290">MDGANWRPTQGADPTAVAGVDPNAAAPAGGDWRAQLQPEARSRIVNKIMETLKKHLPVSVPEGLSELQKIAVRFEEKIYTAATNQSDYLRKISLKMLSMESQTKSQQNPGNAQVIPNQNAPGAAPGLPPQGSNPAQSSAIPLMSQQPTRQPNTSTSVQGSSLTSLGQSLQGVGQTSTLQNMPGMPQNTMNNGLAQSASQDMYAAQRQMAGRQQQQQQAQSQLIYHQQKMLMNQKLQQNSLMQPHIQQQQSLLQPTQMQSSQQPMMQMSSGLQPGQSNIPQTQPMTMQSSTQSGIQQNPLNAVQQSVQSLLQQPTQSVVRQQQHPQTMHQQPSLQQSQTQQPNVSLQQQQQQLMGQQPNLQQNQLIGQQNNAVEMQQQQRLPVQSNNLLNMQQTQQMLNQQSMPMHQPQQMGSQANMSSLQQQQQQQQQQQNQQQQLLGTVPNVSNIQRMHMLQQAKTAVQQPQQQQHAQQPSMGLMQPQSQQNQLQQPQQHMMSQFQSQSNQLQQQLGMQQQPSMQQRLQTSAGMLLQQNNNDQQKQYVQAPSTSVDSTAQTGQPGAGDWQEEIYQMIKNLKDQHFAELSDLYNKISMKLQHIDNHMPSQKQTDQYDKMKNFKTMLDRTMHFLQINKSSIQPGLKEKIPQYERQIISILNSQRRKPVQAPGHQQFPQSGGQSGSNISQQHQVSQGLQQHDSHANQMPQASLPSMSAGVQSSAAAGVHHVPAPQATNFGVPATQQNVANAQQAGSNLENGQGNNFNSVQHGSVGGALQQGSTGSMQGAMNVQQQSGGNMLAHNSMSTMQPNTNSMQANASSLLKQQQEHHMMQSQQMKRQMIHQLQQKQMLQQPLPMQQQLQKQQQAQMQVPQLHSGNDVNEMKVRQGAALKPGMYQQLGQRGNYYQQLKQGGAFPISSPQNLQASSPQISYHSPQVDQHNLLPSQLKTGTPLHSANSPFVPSPSPPVAPSPVPVDSDKPLSNLSSLTNTGQTAHQQTSLAPQTQSIAVNTPGISASPLLEFTSADGSQATMPTQVPTKSSAAERPLDRLLKALRTTQHQSLSAAVSDIGSVVSMIDRIAGSAPGNGSRAAVGEDLVAMTKCRLQARNFITHDGSGASKKMKRDTSAMPLNVSSAGSVNDSLKQPYSVDTPELQSTATSRVKWQKNEVNHALAEEIQEINQQLIDTELHVCEDDAESFAATSEGAEGTVIKCTFTAVAVSPSLKSMFASAQMSPILPLRLLVPASYPKCSPVLLDKFSDEQRNSDDLSTKAKSKFGILLRGLAEPMSLREIARTWDACARKVIAEYAQQTGGGSFSSSYGCWESCVEA</sequence>
<evidence type="ECO:0000259" key="4">
    <source>
        <dbReference type="Pfam" id="PF16987"/>
    </source>
</evidence>
<dbReference type="GO" id="GO:0031490">
    <property type="term" value="F:chromatin DNA binding"/>
    <property type="evidence" value="ECO:0007669"/>
    <property type="project" value="InterPro"/>
</dbReference>
<feature type="compositionally biased region" description="Low complexity" evidence="3">
    <location>
        <begin position="703"/>
        <end position="714"/>
    </location>
</feature>
<dbReference type="InterPro" id="IPR044661">
    <property type="entry name" value="MED15a/b/c-like"/>
</dbReference>
<dbReference type="FunFam" id="1.10.246.20:FF:000003">
    <property type="entry name" value="Mediator of RNA polymerase II transcription subunit 15a"/>
    <property type="match status" value="1"/>
</dbReference>
<gene>
    <name evidence="5" type="ORF">EJB05_47572</name>
</gene>
<feature type="compositionally biased region" description="Polar residues" evidence="3">
    <location>
        <begin position="743"/>
        <end position="759"/>
    </location>
</feature>
<feature type="compositionally biased region" description="Polar residues" evidence="3">
    <location>
        <begin position="132"/>
        <end position="152"/>
    </location>
</feature>
<feature type="compositionally biased region" description="Polar residues" evidence="3">
    <location>
        <begin position="693"/>
        <end position="702"/>
    </location>
</feature>
<feature type="compositionally biased region" description="Polar residues" evidence="3">
    <location>
        <begin position="969"/>
        <end position="994"/>
    </location>
</feature>
<dbReference type="InterPro" id="IPR036529">
    <property type="entry name" value="KIX_dom_sf"/>
</dbReference>
<name>A0A5J9SZM0_9POAL</name>
<organism evidence="5 6">
    <name type="scientific">Eragrostis curvula</name>
    <name type="common">weeping love grass</name>
    <dbReference type="NCBI Taxonomy" id="38414"/>
    <lineage>
        <taxon>Eukaryota</taxon>
        <taxon>Viridiplantae</taxon>
        <taxon>Streptophyta</taxon>
        <taxon>Embryophyta</taxon>
        <taxon>Tracheophyta</taxon>
        <taxon>Spermatophyta</taxon>
        <taxon>Magnoliopsida</taxon>
        <taxon>Liliopsida</taxon>
        <taxon>Poales</taxon>
        <taxon>Poaceae</taxon>
        <taxon>PACMAD clade</taxon>
        <taxon>Chloridoideae</taxon>
        <taxon>Eragrostideae</taxon>
        <taxon>Eragrostidinae</taxon>
        <taxon>Eragrostis</taxon>
    </lineage>
</organism>
<dbReference type="OrthoDB" id="785129at2759"/>
<feature type="region of interest" description="Disordered" evidence="3">
    <location>
        <begin position="100"/>
        <end position="220"/>
    </location>
</feature>
<protein>
    <recommendedName>
        <fullName evidence="4">Mediator complex subunit 15 KIX domain-containing protein</fullName>
    </recommendedName>
</protein>
<evidence type="ECO:0000313" key="5">
    <source>
        <dbReference type="EMBL" id="TVU04462.1"/>
    </source>
</evidence>
<feature type="region of interest" description="Disordered" evidence="3">
    <location>
        <begin position="653"/>
        <end position="714"/>
    </location>
</feature>
<feature type="compositionally biased region" description="Polar residues" evidence="3">
    <location>
        <begin position="541"/>
        <end position="554"/>
    </location>
</feature>
<feature type="compositionally biased region" description="Polar residues" evidence="3">
    <location>
        <begin position="907"/>
        <end position="925"/>
    </location>
</feature>
<feature type="region of interest" description="Disordered" evidence="3">
    <location>
        <begin position="313"/>
        <end position="357"/>
    </location>
</feature>
<keyword evidence="2" id="KW-0539">Nucleus</keyword>
<dbReference type="Gramene" id="TVU04462">
    <property type="protein sequence ID" value="TVU04462"/>
    <property type="gene ID" value="EJB05_47572"/>
</dbReference>
<feature type="region of interest" description="Disordered" evidence="3">
    <location>
        <begin position="934"/>
        <end position="994"/>
    </location>
</feature>
<dbReference type="GO" id="GO:0005634">
    <property type="term" value="C:nucleus"/>
    <property type="evidence" value="ECO:0007669"/>
    <property type="project" value="UniProtKB-SubCell"/>
</dbReference>
<feature type="compositionally biased region" description="Low complexity" evidence="3">
    <location>
        <begin position="153"/>
        <end position="177"/>
    </location>
</feature>
<comment type="caution">
    <text evidence="5">The sequence shown here is derived from an EMBL/GenBank/DDBJ whole genome shotgun (WGS) entry which is preliminary data.</text>
</comment>
<feature type="compositionally biased region" description="Polar residues" evidence="3">
    <location>
        <begin position="100"/>
        <end position="115"/>
    </location>
</feature>
<reference evidence="5 6" key="1">
    <citation type="journal article" date="2019" name="Sci. Rep.">
        <title>A high-quality genome of Eragrostis curvula grass provides insights into Poaceae evolution and supports new strategies to enhance forage quality.</title>
        <authorList>
            <person name="Carballo J."/>
            <person name="Santos B.A.C.M."/>
            <person name="Zappacosta D."/>
            <person name="Garbus I."/>
            <person name="Selva J.P."/>
            <person name="Gallo C.A."/>
            <person name="Diaz A."/>
            <person name="Albertini E."/>
            <person name="Caccamo M."/>
            <person name="Echenique V."/>
        </authorList>
    </citation>
    <scope>NUCLEOTIDE SEQUENCE [LARGE SCALE GENOMIC DNA]</scope>
    <source>
        <strain evidence="6">cv. Victoria</strain>
        <tissue evidence="5">Leaf</tissue>
    </source>
</reference>
<feature type="domain" description="Mediator complex subunit 15 KIX" evidence="4">
    <location>
        <begin position="30"/>
        <end position="108"/>
    </location>
</feature>
<feature type="compositionally biased region" description="Polar residues" evidence="3">
    <location>
        <begin position="185"/>
        <end position="199"/>
    </location>
</feature>
<feature type="compositionally biased region" description="Pro residues" evidence="3">
    <location>
        <begin position="950"/>
        <end position="962"/>
    </location>
</feature>
<dbReference type="PANTHER" id="PTHR33137">
    <property type="entry name" value="MEDIATOR OF RNA POLYMERASE II TRANSCRIPTION SUBUNIT 15A-RELATED"/>
    <property type="match status" value="1"/>
</dbReference>